<reference evidence="3" key="1">
    <citation type="journal article" date="2015" name="MBio">
        <title>Genome-Resolved Metagenomic Analysis Reveals Roles for Candidate Phyla and Other Microbial Community Members in Biogeochemical Transformations in Oil Reservoirs.</title>
        <authorList>
            <person name="Hu P."/>
            <person name="Tom L."/>
            <person name="Singh A."/>
            <person name="Thomas B.C."/>
            <person name="Baker B.J."/>
            <person name="Piceno Y.M."/>
            <person name="Andersen G.L."/>
            <person name="Banfield J.F."/>
        </authorList>
    </citation>
    <scope>NUCLEOTIDE SEQUENCE [LARGE SCALE GENOMIC DNA]</scope>
</reference>
<dbReference type="PATRIC" id="fig|85874.4.peg.331"/>
<dbReference type="NCBIfam" id="NF033529">
    <property type="entry name" value="transpos_ISLre2"/>
    <property type="match status" value="1"/>
</dbReference>
<name>A0A101FG14_9THEO</name>
<dbReference type="InterPro" id="IPR009620">
    <property type="entry name" value="UPF0236"/>
</dbReference>
<dbReference type="Pfam" id="PF06782">
    <property type="entry name" value="UPF0236"/>
    <property type="match status" value="1"/>
</dbReference>
<proteinExistence type="inferred from homology"/>
<gene>
    <name evidence="2" type="ORF">XD66_0953</name>
</gene>
<dbReference type="AlphaFoldDB" id="A0A101FG14"/>
<protein>
    <recommendedName>
        <fullName evidence="4">ISLre2 family transposase</fullName>
    </recommendedName>
</protein>
<sequence length="316" mass="35836">MLDIRHIVGAVLLFVSGLVKLIGECKDFYELEKGVHELCQKVCNQIFTWALEKIDTRLMNERDRSIWEVVGFRAKTAISTFGEFLLKRRLYRNKKTGETKFLLDEVLGWPERARITPCLKELAVKLITELSFARAAEILSHLVPDLSPMTIWQVTQEVGEVLQQEGEEKRAAVFEDGEAPGGKEVALELCIEADGVMVRLQRAREKRGEIKHIVAYEGKEQTGRDCFALKNKLVVSSLNGSQAAWEESYAEVGGKWDLSQTQKIYIGGDGADWPKQGIEYFPGAEYCLDPYHLSKHLTETLWHDEETFQKVATAIS</sequence>
<dbReference type="EMBL" id="LGFO01000113">
    <property type="protein sequence ID" value="KUK36342.1"/>
    <property type="molecule type" value="Genomic_DNA"/>
</dbReference>
<organism evidence="2 3">
    <name type="scientific">Thermacetogenium phaeum</name>
    <dbReference type="NCBI Taxonomy" id="85874"/>
    <lineage>
        <taxon>Bacteria</taxon>
        <taxon>Bacillati</taxon>
        <taxon>Bacillota</taxon>
        <taxon>Clostridia</taxon>
        <taxon>Thermoanaerobacterales</taxon>
        <taxon>Thermoanaerobacteraceae</taxon>
        <taxon>Thermacetogenium</taxon>
    </lineage>
</organism>
<evidence type="ECO:0008006" key="4">
    <source>
        <dbReference type="Google" id="ProtNLM"/>
    </source>
</evidence>
<comment type="caution">
    <text evidence="2">The sequence shown here is derived from an EMBL/GenBank/DDBJ whole genome shotgun (WGS) entry which is preliminary data.</text>
</comment>
<evidence type="ECO:0000313" key="2">
    <source>
        <dbReference type="EMBL" id="KUK36342.1"/>
    </source>
</evidence>
<dbReference type="Proteomes" id="UP000053326">
    <property type="component" value="Unassembled WGS sequence"/>
</dbReference>
<accession>A0A101FG14</accession>
<comment type="similarity">
    <text evidence="1">Belongs to the UPF0236 family.</text>
</comment>
<evidence type="ECO:0000256" key="1">
    <source>
        <dbReference type="ARBA" id="ARBA00006539"/>
    </source>
</evidence>
<evidence type="ECO:0000313" key="3">
    <source>
        <dbReference type="Proteomes" id="UP000053326"/>
    </source>
</evidence>